<reference evidence="1" key="1">
    <citation type="submission" date="2021-12" db="EMBL/GenBank/DDBJ databases">
        <title>Convergent genome expansion in fungi linked to evolution of root-endophyte symbiosis.</title>
        <authorList>
            <consortium name="DOE Joint Genome Institute"/>
            <person name="Ke Y.-H."/>
            <person name="Bonito G."/>
            <person name="Liao H.-L."/>
            <person name="Looney B."/>
            <person name="Rojas-Flechas A."/>
            <person name="Nash J."/>
            <person name="Hameed K."/>
            <person name="Schadt C."/>
            <person name="Martin F."/>
            <person name="Crous P.W."/>
            <person name="Miettinen O."/>
            <person name="Magnuson J.K."/>
            <person name="Labbe J."/>
            <person name="Jacobson D."/>
            <person name="Doktycz M.J."/>
            <person name="Veneault-Fourrey C."/>
            <person name="Kuo A."/>
            <person name="Mondo S."/>
            <person name="Calhoun S."/>
            <person name="Riley R."/>
            <person name="Ohm R."/>
            <person name="LaButti K."/>
            <person name="Andreopoulos B."/>
            <person name="Pangilinan J."/>
            <person name="Nolan M."/>
            <person name="Tritt A."/>
            <person name="Clum A."/>
            <person name="Lipzen A."/>
            <person name="Daum C."/>
            <person name="Barry K."/>
            <person name="Grigoriev I.V."/>
            <person name="Vilgalys R."/>
        </authorList>
    </citation>
    <scope>NUCLEOTIDE SEQUENCE</scope>
    <source>
        <strain evidence="1">PMI_201</strain>
    </source>
</reference>
<organism evidence="1 2">
    <name type="scientific">Talaromyces proteolyticus</name>
    <dbReference type="NCBI Taxonomy" id="1131652"/>
    <lineage>
        <taxon>Eukaryota</taxon>
        <taxon>Fungi</taxon>
        <taxon>Dikarya</taxon>
        <taxon>Ascomycota</taxon>
        <taxon>Pezizomycotina</taxon>
        <taxon>Eurotiomycetes</taxon>
        <taxon>Eurotiomycetidae</taxon>
        <taxon>Eurotiales</taxon>
        <taxon>Trichocomaceae</taxon>
        <taxon>Talaromyces</taxon>
        <taxon>Talaromyces sect. Bacilispori</taxon>
    </lineage>
</organism>
<gene>
    <name evidence="1" type="ORF">BGW36DRAFT_306611</name>
</gene>
<evidence type="ECO:0000313" key="1">
    <source>
        <dbReference type="EMBL" id="KAH8690987.1"/>
    </source>
</evidence>
<dbReference type="EMBL" id="JAJTJA010000013">
    <property type="protein sequence ID" value="KAH8690987.1"/>
    <property type="molecule type" value="Genomic_DNA"/>
</dbReference>
<dbReference type="SUPFAM" id="SSF56672">
    <property type="entry name" value="DNA/RNA polymerases"/>
    <property type="match status" value="1"/>
</dbReference>
<dbReference type="RefSeq" id="XP_046067183.1">
    <property type="nucleotide sequence ID" value="XM_046212167.1"/>
</dbReference>
<protein>
    <submittedName>
        <fullName evidence="1">Uncharacterized protein</fullName>
    </submittedName>
</protein>
<evidence type="ECO:0000313" key="2">
    <source>
        <dbReference type="Proteomes" id="UP001201262"/>
    </source>
</evidence>
<proteinExistence type="predicted"/>
<dbReference type="Proteomes" id="UP001201262">
    <property type="component" value="Unassembled WGS sequence"/>
</dbReference>
<name>A0AAD4KFW3_9EURO</name>
<comment type="caution">
    <text evidence="1">The sequence shown here is derived from an EMBL/GenBank/DDBJ whole genome shotgun (WGS) entry which is preliminary data.</text>
</comment>
<dbReference type="InterPro" id="IPR043128">
    <property type="entry name" value="Rev_trsase/Diguanyl_cyclase"/>
</dbReference>
<dbReference type="Gene3D" id="3.30.70.270">
    <property type="match status" value="1"/>
</dbReference>
<feature type="non-terminal residue" evidence="1">
    <location>
        <position position="1"/>
    </location>
</feature>
<dbReference type="GeneID" id="70242454"/>
<dbReference type="AlphaFoldDB" id="A0AAD4KFW3"/>
<keyword evidence="2" id="KW-1185">Reference proteome</keyword>
<dbReference type="InterPro" id="IPR043502">
    <property type="entry name" value="DNA/RNA_pol_sf"/>
</dbReference>
<accession>A0AAD4KFW3</accession>
<sequence length="53" mass="6350">RFIEGYTVIIILLIELIKKNKLFEWTIAHQQAFGKIKELIKYISILKLYNLDL</sequence>